<protein>
    <recommendedName>
        <fullName evidence="4">Rna exonuclease</fullName>
    </recommendedName>
</protein>
<evidence type="ECO:0000313" key="2">
    <source>
        <dbReference type="EMBL" id="KAF5177666.1"/>
    </source>
</evidence>
<dbReference type="Proteomes" id="UP000554482">
    <property type="component" value="Unassembled WGS sequence"/>
</dbReference>
<organism evidence="2 3">
    <name type="scientific">Thalictrum thalictroides</name>
    <name type="common">Rue-anemone</name>
    <name type="synonym">Anemone thalictroides</name>
    <dbReference type="NCBI Taxonomy" id="46969"/>
    <lineage>
        <taxon>Eukaryota</taxon>
        <taxon>Viridiplantae</taxon>
        <taxon>Streptophyta</taxon>
        <taxon>Embryophyta</taxon>
        <taxon>Tracheophyta</taxon>
        <taxon>Spermatophyta</taxon>
        <taxon>Magnoliopsida</taxon>
        <taxon>Ranunculales</taxon>
        <taxon>Ranunculaceae</taxon>
        <taxon>Thalictroideae</taxon>
        <taxon>Thalictrum</taxon>
    </lineage>
</organism>
<reference evidence="2 3" key="1">
    <citation type="submission" date="2020-06" db="EMBL/GenBank/DDBJ databases">
        <title>Transcriptomic and genomic resources for Thalictrum thalictroides and T. hernandezii: Facilitating candidate gene discovery in an emerging model plant lineage.</title>
        <authorList>
            <person name="Arias T."/>
            <person name="Riano-Pachon D.M."/>
            <person name="Di Stilio V.S."/>
        </authorList>
    </citation>
    <scope>NUCLEOTIDE SEQUENCE [LARGE SCALE GENOMIC DNA]</scope>
    <source>
        <strain evidence="3">cv. WT478/WT964</strain>
        <tissue evidence="2">Leaves</tissue>
    </source>
</reference>
<evidence type="ECO:0000313" key="3">
    <source>
        <dbReference type="Proteomes" id="UP000554482"/>
    </source>
</evidence>
<dbReference type="PANTHER" id="PTHR31286:SF180">
    <property type="entry name" value="OS10G0362600 PROTEIN"/>
    <property type="match status" value="1"/>
</dbReference>
<feature type="compositionally biased region" description="Basic and acidic residues" evidence="1">
    <location>
        <begin position="167"/>
        <end position="189"/>
    </location>
</feature>
<keyword evidence="3" id="KW-1185">Reference proteome</keyword>
<evidence type="ECO:0008006" key="4">
    <source>
        <dbReference type="Google" id="ProtNLM"/>
    </source>
</evidence>
<feature type="region of interest" description="Disordered" evidence="1">
    <location>
        <begin position="166"/>
        <end position="189"/>
    </location>
</feature>
<dbReference type="PANTHER" id="PTHR31286">
    <property type="entry name" value="GLYCINE-RICH CELL WALL STRUCTURAL PROTEIN 1.8-LIKE"/>
    <property type="match status" value="1"/>
</dbReference>
<dbReference type="OrthoDB" id="1939300at2759"/>
<dbReference type="InterPro" id="IPR040256">
    <property type="entry name" value="At4g02000-like"/>
</dbReference>
<evidence type="ECO:0000256" key="1">
    <source>
        <dbReference type="SAM" id="MobiDB-lite"/>
    </source>
</evidence>
<sequence>MNDDDRKQVLELGSLHIASQLFILRPRKLFVEAEFNDLKTIPIWVVMKRFPMELWDDEGFGRVASTIGKPLFVDKLTESMTRTSYARVCVEIDTKCTYPKHATVVLDEQLTFNIPFEYNWKPQKRARCDVFGHNDQGCPKKKLEKKENTRDRVWVQTGAKIQGDTCVDEKELNNQEEQHRKGDGSEVVE</sequence>
<dbReference type="EMBL" id="JABWDY010041071">
    <property type="protein sequence ID" value="KAF5177666.1"/>
    <property type="molecule type" value="Genomic_DNA"/>
</dbReference>
<dbReference type="AlphaFoldDB" id="A0A7J6UYE4"/>
<accession>A0A7J6UYE4</accession>
<proteinExistence type="predicted"/>
<feature type="non-terminal residue" evidence="2">
    <location>
        <position position="189"/>
    </location>
</feature>
<name>A0A7J6UYE4_THATH</name>
<gene>
    <name evidence="2" type="ORF">FRX31_032747</name>
</gene>
<comment type="caution">
    <text evidence="2">The sequence shown here is derived from an EMBL/GenBank/DDBJ whole genome shotgun (WGS) entry which is preliminary data.</text>
</comment>